<dbReference type="Proteomes" id="UP000005824">
    <property type="component" value="Unassembled WGS sequence"/>
</dbReference>
<reference evidence="1 2" key="1">
    <citation type="journal article" date="2011" name="J. Bacteriol.">
        <title>Genome sequence of Chthoniobacter flavus Ellin428, an aerobic heterotrophic soil bacterium.</title>
        <authorList>
            <person name="Kant R."/>
            <person name="van Passel M.W."/>
            <person name="Palva A."/>
            <person name="Lucas S."/>
            <person name="Lapidus A."/>
            <person name="Glavina Del Rio T."/>
            <person name="Dalin E."/>
            <person name="Tice H."/>
            <person name="Bruce D."/>
            <person name="Goodwin L."/>
            <person name="Pitluck S."/>
            <person name="Larimer F.W."/>
            <person name="Land M.L."/>
            <person name="Hauser L."/>
            <person name="Sangwan P."/>
            <person name="de Vos W.M."/>
            <person name="Janssen P.H."/>
            <person name="Smidt H."/>
        </authorList>
    </citation>
    <scope>NUCLEOTIDE SEQUENCE [LARGE SCALE GENOMIC DNA]</scope>
    <source>
        <strain evidence="1 2">Ellin428</strain>
    </source>
</reference>
<dbReference type="eggNOG" id="ENOG5033HHD">
    <property type="taxonomic scope" value="Bacteria"/>
</dbReference>
<proteinExistence type="predicted"/>
<dbReference type="AlphaFoldDB" id="B4CUR9"/>
<name>B4CUR9_9BACT</name>
<protein>
    <submittedName>
        <fullName evidence="1">Uncharacterized protein</fullName>
    </submittedName>
</protein>
<evidence type="ECO:0000313" key="2">
    <source>
        <dbReference type="Proteomes" id="UP000005824"/>
    </source>
</evidence>
<dbReference type="InParanoid" id="B4CUR9"/>
<accession>B4CUR9</accession>
<dbReference type="EMBL" id="ABVL01000001">
    <property type="protein sequence ID" value="EDY22307.1"/>
    <property type="molecule type" value="Genomic_DNA"/>
</dbReference>
<evidence type="ECO:0000313" key="1">
    <source>
        <dbReference type="EMBL" id="EDY22307.1"/>
    </source>
</evidence>
<keyword evidence="2" id="KW-1185">Reference proteome</keyword>
<sequence length="124" mass="13847">MDSGKKVNLAKRLVSFVASESETLILVDDWAVWPSSQHLPLFTRFRESLGERRPLTEAPAHIITGTDRDDAISIVATSLLFIWDCYGISATGRDAFYISHDEFCYFASRDASIAERVASQFAAK</sequence>
<gene>
    <name evidence="1" type="ORF">CfE428DRAFT_0432</name>
</gene>
<comment type="caution">
    <text evidence="1">The sequence shown here is derived from an EMBL/GenBank/DDBJ whole genome shotgun (WGS) entry which is preliminary data.</text>
</comment>
<organism evidence="1 2">
    <name type="scientific">Chthoniobacter flavus Ellin428</name>
    <dbReference type="NCBI Taxonomy" id="497964"/>
    <lineage>
        <taxon>Bacteria</taxon>
        <taxon>Pseudomonadati</taxon>
        <taxon>Verrucomicrobiota</taxon>
        <taxon>Spartobacteria</taxon>
        <taxon>Chthoniobacterales</taxon>
        <taxon>Chthoniobacteraceae</taxon>
        <taxon>Chthoniobacter</taxon>
    </lineage>
</organism>